<evidence type="ECO:0000256" key="2">
    <source>
        <dbReference type="ARBA" id="ARBA00022536"/>
    </source>
</evidence>
<protein>
    <recommendedName>
        <fullName evidence="6">Delta-like protein</fullName>
    </recommendedName>
</protein>
<dbReference type="PROSITE" id="PS51051">
    <property type="entry name" value="DSL"/>
    <property type="match status" value="1"/>
</dbReference>
<keyword evidence="6" id="KW-0472">Membrane</keyword>
<evidence type="ECO:0000256" key="1">
    <source>
        <dbReference type="ARBA" id="ARBA00022473"/>
    </source>
</evidence>
<evidence type="ECO:0000256" key="4">
    <source>
        <dbReference type="ARBA" id="ARBA00023157"/>
    </source>
</evidence>
<evidence type="ECO:0000259" key="7">
    <source>
        <dbReference type="PROSITE" id="PS51051"/>
    </source>
</evidence>
<accession>A0A448WBH1</accession>
<evidence type="ECO:0000256" key="5">
    <source>
        <dbReference type="PROSITE-ProRule" id="PRU00377"/>
    </source>
</evidence>
<feature type="disulfide bond" evidence="5">
    <location>
        <begin position="79"/>
        <end position="88"/>
    </location>
</feature>
<evidence type="ECO:0000313" key="9">
    <source>
        <dbReference type="Proteomes" id="UP000784294"/>
    </source>
</evidence>
<evidence type="ECO:0000256" key="3">
    <source>
        <dbReference type="ARBA" id="ARBA00022737"/>
    </source>
</evidence>
<evidence type="ECO:0000313" key="8">
    <source>
        <dbReference type="EMBL" id="VEL07644.1"/>
    </source>
</evidence>
<dbReference type="SMART" id="SM00051">
    <property type="entry name" value="DSL"/>
    <property type="match status" value="1"/>
</dbReference>
<reference evidence="8" key="1">
    <citation type="submission" date="2018-11" db="EMBL/GenBank/DDBJ databases">
        <authorList>
            <consortium name="Pathogen Informatics"/>
        </authorList>
    </citation>
    <scope>NUCLEOTIDE SEQUENCE</scope>
</reference>
<sequence>MHHRLVPGGKRSFTLVLEVYDLAASNRHLIDRAVHKGLLFPEPGIPRSQSGNTSTRSLWHQATLSNRLSIYNFYMRLVCAPYHYNNTCTQVCDPTVTPERYKCDTNGNKICEPGWSGQECGTGRLTTFQTSNFRSHL</sequence>
<keyword evidence="9" id="KW-1185">Reference proteome</keyword>
<keyword evidence="1 6" id="KW-0217">Developmental protein</keyword>
<keyword evidence="4 5" id="KW-1015">Disulfide bond</keyword>
<dbReference type="GO" id="GO:0007154">
    <property type="term" value="P:cell communication"/>
    <property type="evidence" value="ECO:0007669"/>
    <property type="project" value="InterPro"/>
</dbReference>
<dbReference type="Pfam" id="PF01414">
    <property type="entry name" value="DSL"/>
    <property type="match status" value="1"/>
</dbReference>
<comment type="caution">
    <text evidence="8">The sequence shown here is derived from an EMBL/GenBank/DDBJ whole genome shotgun (WGS) entry which is preliminary data.</text>
</comment>
<gene>
    <name evidence="8" type="ORF">PXEA_LOCUS1084</name>
</gene>
<organism evidence="8 9">
    <name type="scientific">Protopolystoma xenopodis</name>
    <dbReference type="NCBI Taxonomy" id="117903"/>
    <lineage>
        <taxon>Eukaryota</taxon>
        <taxon>Metazoa</taxon>
        <taxon>Spiralia</taxon>
        <taxon>Lophotrochozoa</taxon>
        <taxon>Platyhelminthes</taxon>
        <taxon>Monogenea</taxon>
        <taxon>Polyopisthocotylea</taxon>
        <taxon>Polystomatidea</taxon>
        <taxon>Polystomatidae</taxon>
        <taxon>Protopolystoma</taxon>
    </lineage>
</organism>
<dbReference type="GO" id="GO:0016020">
    <property type="term" value="C:membrane"/>
    <property type="evidence" value="ECO:0007669"/>
    <property type="project" value="UniProtKB-SubCell"/>
</dbReference>
<keyword evidence="2 6" id="KW-0245">EGF-like domain</keyword>
<comment type="subcellular location">
    <subcellularLocation>
        <location evidence="6">Membrane</location>
        <topology evidence="6">Single-pass type I membrane protein</topology>
    </subcellularLocation>
</comment>
<keyword evidence="3 6" id="KW-0677">Repeat</keyword>
<dbReference type="EMBL" id="CAAALY010002181">
    <property type="protein sequence ID" value="VEL07644.1"/>
    <property type="molecule type" value="Genomic_DNA"/>
</dbReference>
<comment type="caution">
    <text evidence="5">Lacks conserved residue(s) required for the propagation of feature annotation.</text>
</comment>
<name>A0A448WBH1_9PLAT</name>
<dbReference type="AlphaFoldDB" id="A0A448WBH1"/>
<dbReference type="Gene3D" id="2.10.25.140">
    <property type="match status" value="1"/>
</dbReference>
<comment type="function">
    <text evidence="6">Putative Notch ligand involved in the mediation of Notch signaling.</text>
</comment>
<proteinExistence type="predicted"/>
<evidence type="ECO:0000256" key="6">
    <source>
        <dbReference type="RuleBase" id="RU280815"/>
    </source>
</evidence>
<dbReference type="Proteomes" id="UP000784294">
    <property type="component" value="Unassembled WGS sequence"/>
</dbReference>
<dbReference type="OrthoDB" id="283575at2759"/>
<keyword evidence="6" id="KW-0732">Signal</keyword>
<keyword evidence="6" id="KW-0812">Transmembrane</keyword>
<dbReference type="InterPro" id="IPR001774">
    <property type="entry name" value="DSL"/>
</dbReference>
<feature type="disulfide bond" evidence="5">
    <location>
        <begin position="111"/>
        <end position="120"/>
    </location>
</feature>
<keyword evidence="6" id="KW-1133">Transmembrane helix</keyword>
<feature type="domain" description="DSL" evidence="7">
    <location>
        <begin position="77"/>
        <end position="120"/>
    </location>
</feature>